<gene>
    <name evidence="4" type="ORF">AV274_1660</name>
    <name evidence="3" type="ORF">AV274_6055</name>
</gene>
<feature type="coiled-coil region" evidence="1">
    <location>
        <begin position="216"/>
        <end position="243"/>
    </location>
</feature>
<feature type="region of interest" description="Disordered" evidence="2">
    <location>
        <begin position="113"/>
        <end position="138"/>
    </location>
</feature>
<feature type="compositionally biased region" description="Basic and acidic residues" evidence="2">
    <location>
        <begin position="7"/>
        <end position="20"/>
    </location>
</feature>
<accession>A0A196SL23</accession>
<reference evidence="4 5" key="1">
    <citation type="submission" date="2016-05" db="EMBL/GenBank/DDBJ databases">
        <title>Nuclear genome of Blastocystis sp. subtype 1 NandII.</title>
        <authorList>
            <person name="Gentekaki E."/>
            <person name="Curtis B."/>
            <person name="Stairs C."/>
            <person name="Eme L."/>
            <person name="Herman E."/>
            <person name="Klimes V."/>
            <person name="Arias M.C."/>
            <person name="Elias M."/>
            <person name="Hilliou F."/>
            <person name="Klute M."/>
            <person name="Malik S.-B."/>
            <person name="Pightling A."/>
            <person name="Rachubinski R."/>
            <person name="Salas D."/>
            <person name="Schlacht A."/>
            <person name="Suga H."/>
            <person name="Archibald J."/>
            <person name="Ball S.G."/>
            <person name="Clark G."/>
            <person name="Dacks J."/>
            <person name="Van Der Giezen M."/>
            <person name="Tsaousis A."/>
            <person name="Roger A."/>
        </authorList>
    </citation>
    <scope>NUCLEOTIDE SEQUENCE [LARGE SCALE GENOMIC DNA]</scope>
    <source>
        <strain evidence="5">ATCC 50177 / NandII</strain>
        <strain evidence="4">NandII</strain>
    </source>
</reference>
<proteinExistence type="predicted"/>
<dbReference type="Proteomes" id="UP000078348">
    <property type="component" value="Unassembled WGS sequence"/>
</dbReference>
<evidence type="ECO:0000313" key="3">
    <source>
        <dbReference type="EMBL" id="OAO12252.1"/>
    </source>
</evidence>
<dbReference type="EMBL" id="LXWW01000556">
    <property type="protein sequence ID" value="OAO12252.1"/>
    <property type="molecule type" value="Genomic_DNA"/>
</dbReference>
<sequence>MESSSVEEGKHTTVPESKETEMSMYTIATEETLDQSIQFVNERLQQMGLGMSLTFDSEDKENTVSLVNSFYRLMEKIRVQKKQLDDNRFQIRKAQTEVERVTLEKQQLANKLRQTEENQKRERMQLQKDITSQKRTQSTLEKQIREAHVKANEAINKYNVQAITVKQQSNEISALRSKLTQLMAKQPVRRHVFNTGCVPAEEVVVDTEKALEEKLSAGYEAQLQALRQRVSELEEVVKKNNAMVSEMVEKQGQIITNFNSTPVRRVYPASGDSPLREAPQLRCVSLFGGGEDVLVYAKNKLQQFEAQYEKISAAHEEYTAEKLKELLKEASSVIQEQMTIVRTLTEADNCSVPLSFLGENDMETEEKEDSIAKA</sequence>
<dbReference type="EMBL" id="LXWW01000071">
    <property type="protein sequence ID" value="OAO16609.1"/>
    <property type="molecule type" value="Genomic_DNA"/>
</dbReference>
<name>A0A196SL23_BLAHN</name>
<feature type="compositionally biased region" description="Basic and acidic residues" evidence="2">
    <location>
        <begin position="113"/>
        <end position="126"/>
    </location>
</feature>
<evidence type="ECO:0000313" key="4">
    <source>
        <dbReference type="EMBL" id="OAO16609.1"/>
    </source>
</evidence>
<dbReference type="AlphaFoldDB" id="A0A196SL23"/>
<evidence type="ECO:0000256" key="2">
    <source>
        <dbReference type="SAM" id="MobiDB-lite"/>
    </source>
</evidence>
<feature type="region of interest" description="Disordered" evidence="2">
    <location>
        <begin position="1"/>
        <end position="20"/>
    </location>
</feature>
<evidence type="ECO:0000256" key="1">
    <source>
        <dbReference type="SAM" id="Coils"/>
    </source>
</evidence>
<protein>
    <submittedName>
        <fullName evidence="4">Uncharacterized protein</fullName>
    </submittedName>
</protein>
<comment type="caution">
    <text evidence="4">The sequence shown here is derived from an EMBL/GenBank/DDBJ whole genome shotgun (WGS) entry which is preliminary data.</text>
</comment>
<feature type="compositionally biased region" description="Polar residues" evidence="2">
    <location>
        <begin position="128"/>
        <end position="138"/>
    </location>
</feature>
<keyword evidence="1" id="KW-0175">Coiled coil</keyword>
<organism evidence="4 5">
    <name type="scientific">Blastocystis sp. subtype 1 (strain ATCC 50177 / NandII)</name>
    <dbReference type="NCBI Taxonomy" id="478820"/>
    <lineage>
        <taxon>Eukaryota</taxon>
        <taxon>Sar</taxon>
        <taxon>Stramenopiles</taxon>
        <taxon>Bigyra</taxon>
        <taxon>Opalozoa</taxon>
        <taxon>Opalinata</taxon>
        <taxon>Blastocystidae</taxon>
        <taxon>Blastocystis</taxon>
    </lineage>
</organism>
<keyword evidence="5" id="KW-1185">Reference proteome</keyword>
<evidence type="ECO:0000313" key="5">
    <source>
        <dbReference type="Proteomes" id="UP000078348"/>
    </source>
</evidence>